<dbReference type="PATRIC" id="fig|270351.6.peg.416"/>
<name>A0A0J6T5J0_9HYPH</name>
<dbReference type="Gene3D" id="3.40.710.10">
    <property type="entry name" value="DD-peptidase/beta-lactamase superfamily"/>
    <property type="match status" value="2"/>
</dbReference>
<evidence type="ECO:0000313" key="4">
    <source>
        <dbReference type="Proteomes" id="UP000035929"/>
    </source>
</evidence>
<dbReference type="GO" id="GO:0071555">
    <property type="term" value="P:cell wall organization"/>
    <property type="evidence" value="ECO:0007669"/>
    <property type="project" value="TreeGrafter"/>
</dbReference>
<dbReference type="AlphaFoldDB" id="A0A0J6T5J0"/>
<feature type="compositionally biased region" description="Basic and acidic residues" evidence="1">
    <location>
        <begin position="791"/>
        <end position="802"/>
    </location>
</feature>
<dbReference type="InterPro" id="IPR012338">
    <property type="entry name" value="Beta-lactam/transpept-like"/>
</dbReference>
<feature type="region of interest" description="Disordered" evidence="1">
    <location>
        <begin position="779"/>
        <end position="812"/>
    </location>
</feature>
<dbReference type="GO" id="GO:0008658">
    <property type="term" value="F:penicillin binding"/>
    <property type="evidence" value="ECO:0007669"/>
    <property type="project" value="TreeGrafter"/>
</dbReference>
<reference evidence="3 4" key="1">
    <citation type="submission" date="2015-03" db="EMBL/GenBank/DDBJ databases">
        <title>Genome sequencing of Methylobacterium aquaticum DSM16371 type strain.</title>
        <authorList>
            <person name="Chaudhry V."/>
            <person name="Patil P.B."/>
        </authorList>
    </citation>
    <scope>NUCLEOTIDE SEQUENCE [LARGE SCALE GENOMIC DNA]</scope>
    <source>
        <strain evidence="3 4">DSM 16371</strain>
    </source>
</reference>
<dbReference type="PANTHER" id="PTHR30627">
    <property type="entry name" value="PEPTIDOGLYCAN D,D-TRANSPEPTIDASE"/>
    <property type="match status" value="1"/>
</dbReference>
<dbReference type="GO" id="GO:0005886">
    <property type="term" value="C:plasma membrane"/>
    <property type="evidence" value="ECO:0007669"/>
    <property type="project" value="TreeGrafter"/>
</dbReference>
<dbReference type="Proteomes" id="UP000035929">
    <property type="component" value="Unassembled WGS sequence"/>
</dbReference>
<gene>
    <name evidence="3" type="ORF">VP06_01405</name>
</gene>
<keyword evidence="2" id="KW-1133">Transmembrane helix</keyword>
<comment type="caution">
    <text evidence="3">The sequence shown here is derived from an EMBL/GenBank/DDBJ whole genome shotgun (WGS) entry which is preliminary data.</text>
</comment>
<organism evidence="3 4">
    <name type="scientific">Methylobacterium aquaticum</name>
    <dbReference type="NCBI Taxonomy" id="270351"/>
    <lineage>
        <taxon>Bacteria</taxon>
        <taxon>Pseudomonadati</taxon>
        <taxon>Pseudomonadota</taxon>
        <taxon>Alphaproteobacteria</taxon>
        <taxon>Hyphomicrobiales</taxon>
        <taxon>Methylobacteriaceae</taxon>
        <taxon>Methylobacterium</taxon>
    </lineage>
</organism>
<dbReference type="OrthoDB" id="9766847at2"/>
<proteinExistence type="predicted"/>
<keyword evidence="2" id="KW-0812">Transmembrane</keyword>
<protein>
    <recommendedName>
        <fullName evidence="5">Beta-lactamase</fullName>
    </recommendedName>
</protein>
<dbReference type="EMBL" id="LABX01000011">
    <property type="protein sequence ID" value="KMO41067.1"/>
    <property type="molecule type" value="Genomic_DNA"/>
</dbReference>
<accession>A0A0J6T5J0</accession>
<evidence type="ECO:0000256" key="1">
    <source>
        <dbReference type="SAM" id="MobiDB-lite"/>
    </source>
</evidence>
<keyword evidence="2" id="KW-0472">Membrane</keyword>
<sequence length="1028" mass="109747">MRWPAPTGRTAAGLIGSALRLLPFAAVLACIVLVWSQIGGFGASLVKNRAWVRSAEVPSLSQLNEAVFERLVANRLIWAEREPGQVLLRHSPCTNVTRSAPDKVAERGSAPEERLQQMFDLLCLSPQGSFIQDEIEAWNLSYQLLAIRDNRNMVRPEVTLPASGKRAASKGATSKGARKPPPPPRLERKVKACDKDEKDKTVTVRFVVPHHCYENRWAATYLTEGTAGVPAQVNPNAEPPGRDYAFLALDNIAYPGDWRVVAPFLGDRERAAARPSGRYELSSDIEIGSEPITVEVVGAVREVRVALGSAIGAWEIAPGGTARALDPAPRLAVTVRAEIVCDASEDVQVRDPCETDPAKREPFAHRITLSARQAATVKVVLRVDPARVRATEFDEADEGEAAKPAVDVRAQRGCAGRIGLARATNIRACCAPPHPTDAQAGASGTCDLWWAESRSAERRGKAEARVFVAGGTDSLVTPAGLLEDVAFKRDLAQIVGFGPSTYGSLARSLVRADDQTVRLTIDPAYQDLAIGSLQGGIKCRRGQKDPCEDASRGTLVVMDAESGPSGGQILAMASWPPMQPGMGAWDLAALDAGQPSESPIAGNAWRAHDVSAMAGSTFKVVTALAAMQHVLATRDETLRAILLGTSPLETIDRALRIGQVPYDKIDDSSCNPSKPVPPGAGNVLAPKNDDGFYSKCLSNSHNEALTASPNASDKLTRIGQFCMRDRPNRFGLCEAMAKSSNLYFGGMALYLDAPSFEVLKPRGALPQLALARMTRRLFPDGLGEPATPEGARGEPGRQDARAPRNLPLVDLGRNTPLRLGASPFRLPAEAARNERNGVTRQLELAQNGFGQAVTATPVAIATVYASVGAQTLLRPTLVPLPAGKPRRDADAAAGQSLLAVPPDRRDDYERMMAELKRGLKGVVQAGTAADPRDFPRGNLPKALVDSLYLKTGTAVLPIKGRNRRTLYSSSLAGWIDPPPGITSGITRRIAVACQISRTIDFGAGACGKIVAAFIDGLHGKVGARAPGR</sequence>
<dbReference type="RefSeq" id="WP_048462043.1">
    <property type="nucleotide sequence ID" value="NZ_LABX01000011.1"/>
</dbReference>
<evidence type="ECO:0000256" key="2">
    <source>
        <dbReference type="SAM" id="Phobius"/>
    </source>
</evidence>
<dbReference type="InterPro" id="IPR050515">
    <property type="entry name" value="Beta-lactam/transpept"/>
</dbReference>
<evidence type="ECO:0008006" key="5">
    <source>
        <dbReference type="Google" id="ProtNLM"/>
    </source>
</evidence>
<dbReference type="SUPFAM" id="SSF56601">
    <property type="entry name" value="beta-lactamase/transpeptidase-like"/>
    <property type="match status" value="1"/>
</dbReference>
<evidence type="ECO:0000313" key="3">
    <source>
        <dbReference type="EMBL" id="KMO41067.1"/>
    </source>
</evidence>
<feature type="region of interest" description="Disordered" evidence="1">
    <location>
        <begin position="157"/>
        <end position="188"/>
    </location>
</feature>
<feature type="transmembrane region" description="Helical" evidence="2">
    <location>
        <begin position="12"/>
        <end position="35"/>
    </location>
</feature>